<dbReference type="Pfam" id="PF00462">
    <property type="entry name" value="Glutaredoxin"/>
    <property type="match status" value="1"/>
</dbReference>
<dbReference type="GO" id="GO:0034599">
    <property type="term" value="P:cellular response to oxidative stress"/>
    <property type="evidence" value="ECO:0007669"/>
    <property type="project" value="TreeGrafter"/>
</dbReference>
<dbReference type="GO" id="GO:0004602">
    <property type="term" value="F:glutathione peroxidase activity"/>
    <property type="evidence" value="ECO:0007669"/>
    <property type="project" value="UniProtKB-EC"/>
</dbReference>
<comment type="catalytic activity">
    <reaction evidence="3">
        <text>1-chloro-2,4-dinitrobenzene + glutathione = 2,4-dinitrophenyl-S-glutathione + chloride + H(+)</text>
        <dbReference type="Rhea" id="RHEA:51220"/>
        <dbReference type="ChEBI" id="CHEBI:15378"/>
        <dbReference type="ChEBI" id="CHEBI:17996"/>
        <dbReference type="ChEBI" id="CHEBI:34718"/>
        <dbReference type="ChEBI" id="CHEBI:57925"/>
        <dbReference type="ChEBI" id="CHEBI:133977"/>
        <dbReference type="EC" id="2.5.1.18"/>
    </reaction>
</comment>
<dbReference type="GO" id="GO:0004364">
    <property type="term" value="F:glutathione transferase activity"/>
    <property type="evidence" value="ECO:0007669"/>
    <property type="project" value="UniProtKB-EC"/>
</dbReference>
<dbReference type="GO" id="GO:0015038">
    <property type="term" value="F:glutathione disulfide oxidoreductase activity"/>
    <property type="evidence" value="ECO:0007669"/>
    <property type="project" value="TreeGrafter"/>
</dbReference>
<organism evidence="6">
    <name type="scientific">Cyberlindnera fabianii</name>
    <name type="common">Yeast</name>
    <name type="synonym">Hansenula fabianii</name>
    <dbReference type="NCBI Taxonomy" id="36022"/>
    <lineage>
        <taxon>Eukaryota</taxon>
        <taxon>Fungi</taxon>
        <taxon>Dikarya</taxon>
        <taxon>Ascomycota</taxon>
        <taxon>Saccharomycotina</taxon>
        <taxon>Saccharomycetes</taxon>
        <taxon>Phaffomycetales</taxon>
        <taxon>Phaffomycetaceae</taxon>
        <taxon>Cyberlindnera</taxon>
    </lineage>
</organism>
<evidence type="ECO:0000259" key="5">
    <source>
        <dbReference type="Pfam" id="PF00462"/>
    </source>
</evidence>
<dbReference type="VEuPathDB" id="FungiDB:BON22_4618"/>
<gene>
    <name evidence="6" type="ORF">CYFA0S_45e00144g</name>
</gene>
<dbReference type="GO" id="GO:0005634">
    <property type="term" value="C:nucleus"/>
    <property type="evidence" value="ECO:0007669"/>
    <property type="project" value="TreeGrafter"/>
</dbReference>
<dbReference type="InterPro" id="IPR011899">
    <property type="entry name" value="Glutaredoxin_euk/vir"/>
</dbReference>
<evidence type="ECO:0000313" key="6">
    <source>
        <dbReference type="EMBL" id="CDR48045.1"/>
    </source>
</evidence>
<evidence type="ECO:0000256" key="3">
    <source>
        <dbReference type="ARBA" id="ARBA00035808"/>
    </source>
</evidence>
<proteinExistence type="predicted"/>
<dbReference type="AlphaFoldDB" id="A0A061BF74"/>
<comment type="catalytic activity">
    <reaction evidence="4">
        <text>RX + glutathione = an S-substituted glutathione + a halide anion + H(+)</text>
        <dbReference type="Rhea" id="RHEA:16437"/>
        <dbReference type="ChEBI" id="CHEBI:15378"/>
        <dbReference type="ChEBI" id="CHEBI:16042"/>
        <dbReference type="ChEBI" id="CHEBI:17792"/>
        <dbReference type="ChEBI" id="CHEBI:57925"/>
        <dbReference type="ChEBI" id="CHEBI:90779"/>
        <dbReference type="EC" id="2.5.1.18"/>
    </reaction>
</comment>
<reference evidence="6" key="1">
    <citation type="journal article" date="2014" name="Genome Announc.">
        <title>Genome sequence of the yeast Cyberlindnera fabianii (Hansenula fabianii).</title>
        <authorList>
            <person name="Freel K.C."/>
            <person name="Sarilar V."/>
            <person name="Neuveglise C."/>
            <person name="Devillers H."/>
            <person name="Friedrich A."/>
            <person name="Schacherer J."/>
        </authorList>
    </citation>
    <scope>NUCLEOTIDE SEQUENCE</scope>
    <source>
        <strain evidence="6">YJS4271</strain>
    </source>
</reference>
<dbReference type="PANTHER" id="PTHR45694">
    <property type="entry name" value="GLUTAREDOXIN 2"/>
    <property type="match status" value="1"/>
</dbReference>
<protein>
    <submittedName>
        <fullName evidence="6">CYFA0S45e00144g1_1</fullName>
    </submittedName>
</protein>
<name>A0A061BF74_CYBFA</name>
<keyword evidence="2" id="KW-0676">Redox-active center</keyword>
<dbReference type="OrthoDB" id="418495at2759"/>
<dbReference type="PROSITE" id="PS51354">
    <property type="entry name" value="GLUTAREDOXIN_2"/>
    <property type="match status" value="1"/>
</dbReference>
<dbReference type="PANTHER" id="PTHR45694:SF18">
    <property type="entry name" value="GLUTAREDOXIN-1-RELATED"/>
    <property type="match status" value="1"/>
</dbReference>
<dbReference type="InterPro" id="IPR014025">
    <property type="entry name" value="Glutaredoxin_subgr"/>
</dbReference>
<dbReference type="NCBIfam" id="TIGR02180">
    <property type="entry name" value="GRX_euk"/>
    <property type="match status" value="1"/>
</dbReference>
<comment type="catalytic activity">
    <reaction evidence="1">
        <text>2 glutathione + H2O2 = glutathione disulfide + 2 H2O</text>
        <dbReference type="Rhea" id="RHEA:16833"/>
        <dbReference type="ChEBI" id="CHEBI:15377"/>
        <dbReference type="ChEBI" id="CHEBI:16240"/>
        <dbReference type="ChEBI" id="CHEBI:57925"/>
        <dbReference type="ChEBI" id="CHEBI:58297"/>
        <dbReference type="EC" id="1.11.1.9"/>
    </reaction>
</comment>
<evidence type="ECO:0000256" key="2">
    <source>
        <dbReference type="ARBA" id="ARBA00023284"/>
    </source>
</evidence>
<dbReference type="FunFam" id="3.40.30.10:FF:000026">
    <property type="entry name" value="Glutaredoxin 2"/>
    <property type="match status" value="1"/>
</dbReference>
<evidence type="ECO:0000256" key="4">
    <source>
        <dbReference type="ARBA" id="ARBA00047960"/>
    </source>
</evidence>
<dbReference type="EMBL" id="LK052930">
    <property type="protein sequence ID" value="CDR48045.1"/>
    <property type="molecule type" value="Genomic_DNA"/>
</dbReference>
<dbReference type="SUPFAM" id="SSF52833">
    <property type="entry name" value="Thioredoxin-like"/>
    <property type="match status" value="1"/>
</dbReference>
<dbReference type="InterPro" id="IPR036249">
    <property type="entry name" value="Thioredoxin-like_sf"/>
</dbReference>
<evidence type="ECO:0000256" key="1">
    <source>
        <dbReference type="ARBA" id="ARBA00000217"/>
    </source>
</evidence>
<dbReference type="PhylomeDB" id="A0A061BF74"/>
<dbReference type="InterPro" id="IPR002109">
    <property type="entry name" value="Glutaredoxin"/>
</dbReference>
<dbReference type="PRINTS" id="PR00160">
    <property type="entry name" value="GLUTAREDOXIN"/>
</dbReference>
<sequence>MELLSIALLVFISYTVFQQIYRKFYPKMVSKEVVSQVQNAIKANSVFVASKTYCPYCQATLATFDQLGVKPYVLQLNTLQEGSEIQDYLRELTGQSTVPNIFINGEHIGGNSDLQELKSLDKLEKLLKL</sequence>
<feature type="domain" description="Glutaredoxin" evidence="5">
    <location>
        <begin position="46"/>
        <end position="108"/>
    </location>
</feature>
<dbReference type="CDD" id="cd03419">
    <property type="entry name" value="GRX_GRXh_1_2_like"/>
    <property type="match status" value="1"/>
</dbReference>
<dbReference type="GO" id="GO:0005737">
    <property type="term" value="C:cytoplasm"/>
    <property type="evidence" value="ECO:0007669"/>
    <property type="project" value="TreeGrafter"/>
</dbReference>
<accession>A0A061BF74</accession>
<dbReference type="Gene3D" id="3.40.30.10">
    <property type="entry name" value="Glutaredoxin"/>
    <property type="match status" value="1"/>
</dbReference>